<keyword evidence="5" id="KW-0931">ER-Golgi transport</keyword>
<dbReference type="GO" id="GO:0033116">
    <property type="term" value="C:endoplasmic reticulum-Golgi intermediate compartment membrane"/>
    <property type="evidence" value="ECO:0007669"/>
    <property type="project" value="UniProtKB-SubCell"/>
</dbReference>
<dbReference type="Pfam" id="PF07970">
    <property type="entry name" value="COPIIcoated_ERV"/>
    <property type="match status" value="1"/>
</dbReference>
<accession>S8C0H7</accession>
<dbReference type="PANTHER" id="PTHR10984">
    <property type="entry name" value="ENDOPLASMIC RETICULUM-GOLGI INTERMEDIATE COMPARTMENT PROTEIN"/>
    <property type="match status" value="1"/>
</dbReference>
<keyword evidence="9" id="KW-1185">Reference proteome</keyword>
<keyword evidence="5" id="KW-0256">Endoplasmic reticulum</keyword>
<dbReference type="GO" id="GO:0006890">
    <property type="term" value="P:retrograde vesicle-mediated transport, Golgi to endoplasmic reticulum"/>
    <property type="evidence" value="ECO:0007669"/>
    <property type="project" value="TreeGrafter"/>
</dbReference>
<feature type="transmembrane region" description="Helical" evidence="5">
    <location>
        <begin position="75"/>
        <end position="96"/>
    </location>
</feature>
<keyword evidence="2 5" id="KW-0812">Transmembrane</keyword>
<gene>
    <name evidence="8" type="ORF">H072_759</name>
</gene>
<dbReference type="InterPro" id="IPR045888">
    <property type="entry name" value="Erv"/>
</dbReference>
<evidence type="ECO:0000259" key="6">
    <source>
        <dbReference type="Pfam" id="PF07970"/>
    </source>
</evidence>
<evidence type="ECO:0000256" key="3">
    <source>
        <dbReference type="ARBA" id="ARBA00022989"/>
    </source>
</evidence>
<dbReference type="Pfam" id="PF13850">
    <property type="entry name" value="ERGIC_N"/>
    <property type="match status" value="1"/>
</dbReference>
<evidence type="ECO:0000256" key="1">
    <source>
        <dbReference type="ARBA" id="ARBA00004370"/>
    </source>
</evidence>
<keyword evidence="4 5" id="KW-0472">Membrane</keyword>
<comment type="similarity">
    <text evidence="5">Belongs to the ERGIC family.</text>
</comment>
<dbReference type="eggNOG" id="KOG2667">
    <property type="taxonomic scope" value="Eukaryota"/>
</dbReference>
<reference evidence="8 9" key="1">
    <citation type="journal article" date="2013" name="PLoS Genet.">
        <title>Genomic mechanisms accounting for the adaptation to parasitism in nematode-trapping fungi.</title>
        <authorList>
            <person name="Meerupati T."/>
            <person name="Andersson K.M."/>
            <person name="Friman E."/>
            <person name="Kumar D."/>
            <person name="Tunlid A."/>
            <person name="Ahren D."/>
        </authorList>
    </citation>
    <scope>NUCLEOTIDE SEQUENCE [LARGE SCALE GENOMIC DNA]</scope>
    <source>
        <strain evidence="8 9">CBS 200.50</strain>
    </source>
</reference>
<organism evidence="8 9">
    <name type="scientific">Dactylellina haptotyla (strain CBS 200.50)</name>
    <name type="common">Nematode-trapping fungus</name>
    <name type="synonym">Monacrosporium haptotylum</name>
    <dbReference type="NCBI Taxonomy" id="1284197"/>
    <lineage>
        <taxon>Eukaryota</taxon>
        <taxon>Fungi</taxon>
        <taxon>Dikarya</taxon>
        <taxon>Ascomycota</taxon>
        <taxon>Pezizomycotina</taxon>
        <taxon>Orbiliomycetes</taxon>
        <taxon>Orbiliales</taxon>
        <taxon>Orbiliaceae</taxon>
        <taxon>Dactylellina</taxon>
    </lineage>
</organism>
<dbReference type="EMBL" id="AQGS01000019">
    <property type="protein sequence ID" value="EPS45253.1"/>
    <property type="molecule type" value="Genomic_DNA"/>
</dbReference>
<evidence type="ECO:0000256" key="5">
    <source>
        <dbReference type="RuleBase" id="RU369013"/>
    </source>
</evidence>
<evidence type="ECO:0000313" key="9">
    <source>
        <dbReference type="Proteomes" id="UP000015100"/>
    </source>
</evidence>
<dbReference type="OMA" id="MTNHYLR"/>
<name>S8C0H7_DACHA</name>
<dbReference type="Proteomes" id="UP000015100">
    <property type="component" value="Unassembled WGS sequence"/>
</dbReference>
<dbReference type="AlphaFoldDB" id="S8C0H7"/>
<dbReference type="HOGENOM" id="CLU_034705_2_0_1"/>
<keyword evidence="3 5" id="KW-1133">Transmembrane helix</keyword>
<evidence type="ECO:0000259" key="7">
    <source>
        <dbReference type="Pfam" id="PF13850"/>
    </source>
</evidence>
<sequence length="398" mass="44823">MDEFLDEKKNFDGLKSFDAFRMLLPMVSRAARGPEYVSIITSPGLIFAATTSQNQRRRPSKTRVSYTTRSSKGGIITLVFVTICVWLAWGELSLFLDGKSEEHFSVQGGEGHWMQINLDVIVAMPCDTLHVNVQDAAGDRILAGDLLTKTSTDFVYADAHALPHNLKKKGQKERGQAYDGSDEVIKKAGKKKKFKLSLPKRPKGNSCRIWGSMEVNRVMGDFHITAKGHGYWEPGQHVDHDVFNFTHVVNELSFGEFYPRLVNPLDGVVAITEDKFYRYQYFLSVVPTTYKARGRTLHTNQYSVTEQGRSMSPQSVPGIFFKFDIEPIMLTITDSSTAWIYFIVRLANIVGGVMVAGGWLYKISDGVVGSFLPSRRRGLRTDHYLNGTPMYYEDGDEE</sequence>
<dbReference type="GO" id="GO:0005789">
    <property type="term" value="C:endoplasmic reticulum membrane"/>
    <property type="evidence" value="ECO:0007669"/>
    <property type="project" value="UniProtKB-SubCell"/>
</dbReference>
<protein>
    <recommendedName>
        <fullName evidence="5">Endoplasmic reticulum-Golgi intermediate compartment protein</fullName>
    </recommendedName>
</protein>
<proteinExistence type="inferred from homology"/>
<comment type="subcellular location">
    <subcellularLocation>
        <location evidence="5">Endoplasmic reticulum membrane</location>
        <topology evidence="5">Multi-pass membrane protein</topology>
    </subcellularLocation>
    <subcellularLocation>
        <location evidence="5">Endoplasmic reticulum-Golgi intermediate compartment membrane</location>
        <topology evidence="5">Multi-pass membrane protein</topology>
    </subcellularLocation>
    <subcellularLocation>
        <location evidence="5">Golgi apparatus membrane</location>
        <topology evidence="5">Multi-pass membrane protein</topology>
    </subcellularLocation>
    <subcellularLocation>
        <location evidence="1">Membrane</location>
    </subcellularLocation>
</comment>
<dbReference type="OrthoDB" id="5541786at2759"/>
<evidence type="ECO:0000256" key="2">
    <source>
        <dbReference type="ARBA" id="ARBA00022692"/>
    </source>
</evidence>
<dbReference type="InterPro" id="IPR039542">
    <property type="entry name" value="Erv_N"/>
</dbReference>
<dbReference type="GO" id="GO:0030134">
    <property type="term" value="C:COPII-coated ER to Golgi transport vesicle"/>
    <property type="evidence" value="ECO:0007669"/>
    <property type="project" value="TreeGrafter"/>
</dbReference>
<keyword evidence="5" id="KW-0813">Transport</keyword>
<dbReference type="PANTHER" id="PTHR10984:SF81">
    <property type="entry name" value="ER-DERIVED VESICLES PROTEIN ERV41"/>
    <property type="match status" value="1"/>
</dbReference>
<dbReference type="GO" id="GO:0000139">
    <property type="term" value="C:Golgi membrane"/>
    <property type="evidence" value="ECO:0007669"/>
    <property type="project" value="UniProtKB-SubCell"/>
</dbReference>
<dbReference type="GO" id="GO:0006888">
    <property type="term" value="P:endoplasmic reticulum to Golgi vesicle-mediated transport"/>
    <property type="evidence" value="ECO:0007669"/>
    <property type="project" value="UniProtKB-UniRule"/>
</dbReference>
<comment type="caution">
    <text evidence="8">The sequence shown here is derived from an EMBL/GenBank/DDBJ whole genome shotgun (WGS) entry which is preliminary data.</text>
</comment>
<feature type="domain" description="Endoplasmic reticulum vesicle transporter N-terminal" evidence="7">
    <location>
        <begin position="61"/>
        <end position="141"/>
    </location>
</feature>
<dbReference type="InterPro" id="IPR012936">
    <property type="entry name" value="Erv_C"/>
</dbReference>
<dbReference type="STRING" id="1284197.S8C0H7"/>
<keyword evidence="5" id="KW-0333">Golgi apparatus</keyword>
<evidence type="ECO:0000256" key="4">
    <source>
        <dbReference type="ARBA" id="ARBA00023136"/>
    </source>
</evidence>
<evidence type="ECO:0000313" key="8">
    <source>
        <dbReference type="EMBL" id="EPS45253.1"/>
    </source>
</evidence>
<comment type="function">
    <text evidence="5">Plays a role in transport between endoplasmic reticulum and Golgi.</text>
</comment>
<feature type="domain" description="Endoplasmic reticulum vesicle transporter C-terminal" evidence="6">
    <location>
        <begin position="202"/>
        <end position="358"/>
    </location>
</feature>
<reference evidence="9" key="2">
    <citation type="submission" date="2013-04" db="EMBL/GenBank/DDBJ databases">
        <title>Genomic mechanisms accounting for the adaptation to parasitism in nematode-trapping fungi.</title>
        <authorList>
            <person name="Ahren D.G."/>
        </authorList>
    </citation>
    <scope>NUCLEOTIDE SEQUENCE [LARGE SCALE GENOMIC DNA]</scope>
    <source>
        <strain evidence="9">CBS 200.50</strain>
    </source>
</reference>
<feature type="transmembrane region" description="Helical" evidence="5">
    <location>
        <begin position="338"/>
        <end position="361"/>
    </location>
</feature>